<organism evidence="2 3">
    <name type="scientific">Nostoc cf. edaphicum LEGE 07299</name>
    <dbReference type="NCBI Taxonomy" id="2777974"/>
    <lineage>
        <taxon>Bacteria</taxon>
        <taxon>Bacillati</taxon>
        <taxon>Cyanobacteriota</taxon>
        <taxon>Cyanophyceae</taxon>
        <taxon>Nostocales</taxon>
        <taxon>Nostocaceae</taxon>
        <taxon>Nostoc</taxon>
    </lineage>
</organism>
<dbReference type="EMBL" id="JADEXF010000141">
    <property type="protein sequence ID" value="MBE9104537.1"/>
    <property type="molecule type" value="Genomic_DNA"/>
</dbReference>
<comment type="caution">
    <text evidence="2">The sequence shown here is derived from an EMBL/GenBank/DDBJ whole genome shotgun (WGS) entry which is preliminary data.</text>
</comment>
<gene>
    <name evidence="2" type="ORF">IQ229_06180</name>
</gene>
<sequence>MAIASVGSSFQHSARNQNPDSAPNSPRRVSFCIGSGCTFDQSYTAIAAYRGYALRTMLPFSTLEALPIERQRAEDS</sequence>
<reference evidence="2 3" key="1">
    <citation type="submission" date="2020-10" db="EMBL/GenBank/DDBJ databases">
        <authorList>
            <person name="Castelo-Branco R."/>
            <person name="Eusebio N."/>
            <person name="Adriana R."/>
            <person name="Vieira A."/>
            <person name="Brugerolle De Fraissinette N."/>
            <person name="Rezende De Castro R."/>
            <person name="Schneider M.P."/>
            <person name="Vasconcelos V."/>
            <person name="Leao P.N."/>
        </authorList>
    </citation>
    <scope>NUCLEOTIDE SEQUENCE [LARGE SCALE GENOMIC DNA]</scope>
    <source>
        <strain evidence="2 3">LEGE 07299</strain>
    </source>
</reference>
<dbReference type="RefSeq" id="WP_194042194.1">
    <property type="nucleotide sequence ID" value="NZ_JADEXF010000141.1"/>
</dbReference>
<evidence type="ECO:0000313" key="3">
    <source>
        <dbReference type="Proteomes" id="UP000647836"/>
    </source>
</evidence>
<protein>
    <submittedName>
        <fullName evidence="2">Uncharacterized protein</fullName>
    </submittedName>
</protein>
<name>A0ABR9TXH7_9NOSO</name>
<feature type="region of interest" description="Disordered" evidence="1">
    <location>
        <begin position="1"/>
        <end position="26"/>
    </location>
</feature>
<proteinExistence type="predicted"/>
<evidence type="ECO:0000256" key="1">
    <source>
        <dbReference type="SAM" id="MobiDB-lite"/>
    </source>
</evidence>
<evidence type="ECO:0000313" key="2">
    <source>
        <dbReference type="EMBL" id="MBE9104537.1"/>
    </source>
</evidence>
<dbReference type="Proteomes" id="UP000647836">
    <property type="component" value="Unassembled WGS sequence"/>
</dbReference>
<accession>A0ABR9TXH7</accession>
<feature type="compositionally biased region" description="Polar residues" evidence="1">
    <location>
        <begin position="1"/>
        <end position="24"/>
    </location>
</feature>
<keyword evidence="3" id="KW-1185">Reference proteome</keyword>